<gene>
    <name evidence="2" type="primary">xcpT_34</name>
    <name evidence="2" type="ORF">Mal4_29670</name>
</gene>
<dbReference type="InterPro" id="IPR045584">
    <property type="entry name" value="Pilin-like"/>
</dbReference>
<organism evidence="2 3">
    <name type="scientific">Maioricimonas rarisocia</name>
    <dbReference type="NCBI Taxonomy" id="2528026"/>
    <lineage>
        <taxon>Bacteria</taxon>
        <taxon>Pseudomonadati</taxon>
        <taxon>Planctomycetota</taxon>
        <taxon>Planctomycetia</taxon>
        <taxon>Planctomycetales</taxon>
        <taxon>Planctomycetaceae</taxon>
        <taxon>Maioricimonas</taxon>
    </lineage>
</organism>
<accession>A0A517Z831</accession>
<dbReference type="PANTHER" id="PTHR30093">
    <property type="entry name" value="GENERAL SECRETION PATHWAY PROTEIN G"/>
    <property type="match status" value="1"/>
</dbReference>
<dbReference type="AlphaFoldDB" id="A0A517Z831"/>
<dbReference type="KEGG" id="mri:Mal4_29670"/>
<dbReference type="InterPro" id="IPR011453">
    <property type="entry name" value="DUF1559"/>
</dbReference>
<dbReference type="OrthoDB" id="275178at2"/>
<dbReference type="RefSeq" id="WP_145369900.1">
    <property type="nucleotide sequence ID" value="NZ_CP036275.1"/>
</dbReference>
<sequence>MKATRQGFTLIELLVVIAIIAILVALLLPAVQQAREAARRTQCKSHLKQIGIALHNYHDVSRSFPPFFIHRTGNATRIADPDKGANWLVFLLPYIDQAPLYNQWDFNIPANQNPGRSAELAVYKCPTDPFSSGNFCNYAGGEWARGNYGMNVSPCSFGVTNGAGPLGGIGGANHVARMRDIRDGTSNTVAVDELRGGVNEHDLRGSWAMPGLAAGTAAMFNDASTPNSKEPNSDDMENCAVSGQAGNPAQGMGCFDSNTTGQMTARSLHIGGLHLLLADGSVSFVSENIDYKRNQIGCGGLPRGVWQAIHTRGGGEVVGEF</sequence>
<reference evidence="2 3" key="1">
    <citation type="submission" date="2019-02" db="EMBL/GenBank/DDBJ databases">
        <title>Deep-cultivation of Planctomycetes and their phenomic and genomic characterization uncovers novel biology.</title>
        <authorList>
            <person name="Wiegand S."/>
            <person name="Jogler M."/>
            <person name="Boedeker C."/>
            <person name="Pinto D."/>
            <person name="Vollmers J."/>
            <person name="Rivas-Marin E."/>
            <person name="Kohn T."/>
            <person name="Peeters S.H."/>
            <person name="Heuer A."/>
            <person name="Rast P."/>
            <person name="Oberbeckmann S."/>
            <person name="Bunk B."/>
            <person name="Jeske O."/>
            <person name="Meyerdierks A."/>
            <person name="Storesund J.E."/>
            <person name="Kallscheuer N."/>
            <person name="Luecker S."/>
            <person name="Lage O.M."/>
            <person name="Pohl T."/>
            <person name="Merkel B.J."/>
            <person name="Hornburger P."/>
            <person name="Mueller R.-W."/>
            <person name="Bruemmer F."/>
            <person name="Labrenz M."/>
            <person name="Spormann A.M."/>
            <person name="Op den Camp H."/>
            <person name="Overmann J."/>
            <person name="Amann R."/>
            <person name="Jetten M.S.M."/>
            <person name="Mascher T."/>
            <person name="Medema M.H."/>
            <person name="Devos D.P."/>
            <person name="Kaster A.-K."/>
            <person name="Ovreas L."/>
            <person name="Rohde M."/>
            <person name="Galperin M.Y."/>
            <person name="Jogler C."/>
        </authorList>
    </citation>
    <scope>NUCLEOTIDE SEQUENCE [LARGE SCALE GENOMIC DNA]</scope>
    <source>
        <strain evidence="2 3">Mal4</strain>
    </source>
</reference>
<feature type="domain" description="DUF1559" evidence="1">
    <location>
        <begin position="32"/>
        <end position="290"/>
    </location>
</feature>
<dbReference type="InterPro" id="IPR027558">
    <property type="entry name" value="Pre_pil_HX9DG_C"/>
</dbReference>
<dbReference type="Pfam" id="PF07963">
    <property type="entry name" value="N_methyl"/>
    <property type="match status" value="1"/>
</dbReference>
<evidence type="ECO:0000313" key="3">
    <source>
        <dbReference type="Proteomes" id="UP000320496"/>
    </source>
</evidence>
<name>A0A517Z831_9PLAN</name>
<dbReference type="PROSITE" id="PS00409">
    <property type="entry name" value="PROKAR_NTER_METHYL"/>
    <property type="match status" value="1"/>
</dbReference>
<protein>
    <submittedName>
        <fullName evidence="2">Type II secretion system protein G</fullName>
    </submittedName>
</protein>
<dbReference type="NCBIfam" id="TIGR02532">
    <property type="entry name" value="IV_pilin_GFxxxE"/>
    <property type="match status" value="1"/>
</dbReference>
<dbReference type="Proteomes" id="UP000320496">
    <property type="component" value="Chromosome"/>
</dbReference>
<dbReference type="PANTHER" id="PTHR30093:SF2">
    <property type="entry name" value="TYPE II SECRETION SYSTEM PROTEIN H"/>
    <property type="match status" value="1"/>
</dbReference>
<dbReference type="NCBIfam" id="TIGR04294">
    <property type="entry name" value="pre_pil_HX9DG"/>
    <property type="match status" value="1"/>
</dbReference>
<dbReference type="Gene3D" id="3.30.700.10">
    <property type="entry name" value="Glycoprotein, Type 4 Pilin"/>
    <property type="match status" value="1"/>
</dbReference>
<evidence type="ECO:0000259" key="1">
    <source>
        <dbReference type="Pfam" id="PF07596"/>
    </source>
</evidence>
<proteinExistence type="predicted"/>
<dbReference type="Pfam" id="PF07596">
    <property type="entry name" value="SBP_bac_10"/>
    <property type="match status" value="1"/>
</dbReference>
<dbReference type="SUPFAM" id="SSF54523">
    <property type="entry name" value="Pili subunits"/>
    <property type="match status" value="1"/>
</dbReference>
<dbReference type="InterPro" id="IPR012902">
    <property type="entry name" value="N_methyl_site"/>
</dbReference>
<keyword evidence="3" id="KW-1185">Reference proteome</keyword>
<dbReference type="EMBL" id="CP036275">
    <property type="protein sequence ID" value="QDU38638.1"/>
    <property type="molecule type" value="Genomic_DNA"/>
</dbReference>
<evidence type="ECO:0000313" key="2">
    <source>
        <dbReference type="EMBL" id="QDU38638.1"/>
    </source>
</evidence>